<comment type="caution">
    <text evidence="2">The sequence shown here is derived from an EMBL/GenBank/DDBJ whole genome shotgun (WGS) entry which is preliminary data.</text>
</comment>
<feature type="transmembrane region" description="Helical" evidence="1">
    <location>
        <begin position="69"/>
        <end position="87"/>
    </location>
</feature>
<protein>
    <submittedName>
        <fullName evidence="2">Uncharacterized protein</fullName>
    </submittedName>
</protein>
<dbReference type="EMBL" id="PFBX01000055">
    <property type="protein sequence ID" value="PIT87035.1"/>
    <property type="molecule type" value="Genomic_DNA"/>
</dbReference>
<keyword evidence="1" id="KW-0472">Membrane</keyword>
<feature type="transmembrane region" description="Helical" evidence="1">
    <location>
        <begin position="108"/>
        <end position="130"/>
    </location>
</feature>
<evidence type="ECO:0000313" key="3">
    <source>
        <dbReference type="Proteomes" id="UP000231183"/>
    </source>
</evidence>
<organism evidence="2 3">
    <name type="scientific">Candidatus Magasanikbacteria bacterium CG10_big_fil_rev_8_21_14_0_10_40_10</name>
    <dbReference type="NCBI Taxonomy" id="1974648"/>
    <lineage>
        <taxon>Bacteria</taxon>
        <taxon>Candidatus Magasanikiibacteriota</taxon>
    </lineage>
</organism>
<dbReference type="InterPro" id="IPR043993">
    <property type="entry name" value="T4SS_pilin"/>
</dbReference>
<dbReference type="Pfam" id="PF18895">
    <property type="entry name" value="T4SS_pilin"/>
    <property type="match status" value="1"/>
</dbReference>
<sequence length="137" mass="15201">MLWQIKKIFIGAIMFFCFLFPILTQAITAVPVIGNKSDNFGLDSAYQVTNMSSMSTIGKNDPLQTTALIINYVLSFLGIVFFGLMLFGGFKWMTAMGRSEETEKAKTILETAIVGIVIVVAGYAITYFILQQYNLTV</sequence>
<dbReference type="Proteomes" id="UP000231183">
    <property type="component" value="Unassembled WGS sequence"/>
</dbReference>
<evidence type="ECO:0000256" key="1">
    <source>
        <dbReference type="SAM" id="Phobius"/>
    </source>
</evidence>
<proteinExistence type="predicted"/>
<keyword evidence="1" id="KW-0812">Transmembrane</keyword>
<accession>A0A2M6W2S7</accession>
<keyword evidence="1" id="KW-1133">Transmembrane helix</keyword>
<gene>
    <name evidence="2" type="ORF">COU31_05105</name>
</gene>
<reference evidence="3" key="1">
    <citation type="submission" date="2017-09" db="EMBL/GenBank/DDBJ databases">
        <title>Depth-based differentiation of microbial function through sediment-hosted aquifers and enrichment of novel symbionts in the deep terrestrial subsurface.</title>
        <authorList>
            <person name="Probst A.J."/>
            <person name="Ladd B."/>
            <person name="Jarett J.K."/>
            <person name="Geller-Mcgrath D.E."/>
            <person name="Sieber C.M.K."/>
            <person name="Emerson J.B."/>
            <person name="Anantharaman K."/>
            <person name="Thomas B.C."/>
            <person name="Malmstrom R."/>
            <person name="Stieglmeier M."/>
            <person name="Klingl A."/>
            <person name="Woyke T."/>
            <person name="Ryan C.M."/>
            <person name="Banfield J.F."/>
        </authorList>
    </citation>
    <scope>NUCLEOTIDE SEQUENCE [LARGE SCALE GENOMIC DNA]</scope>
</reference>
<feature type="transmembrane region" description="Helical" evidence="1">
    <location>
        <begin position="12"/>
        <end position="34"/>
    </location>
</feature>
<dbReference type="AlphaFoldDB" id="A0A2M6W2S7"/>
<name>A0A2M6W2S7_9BACT</name>
<evidence type="ECO:0000313" key="2">
    <source>
        <dbReference type="EMBL" id="PIT87035.1"/>
    </source>
</evidence>